<dbReference type="Pfam" id="PF00691">
    <property type="entry name" value="OmpA"/>
    <property type="match status" value="1"/>
</dbReference>
<dbReference type="SUPFAM" id="SSF103088">
    <property type="entry name" value="OmpA-like"/>
    <property type="match status" value="2"/>
</dbReference>
<dbReference type="Gene3D" id="3.30.1330.60">
    <property type="entry name" value="OmpA-like domain"/>
    <property type="match status" value="2"/>
</dbReference>
<evidence type="ECO:0000313" key="4">
    <source>
        <dbReference type="EMBL" id="SFS76818.1"/>
    </source>
</evidence>
<keyword evidence="2" id="KW-1133">Transmembrane helix</keyword>
<dbReference type="GO" id="GO:0016020">
    <property type="term" value="C:membrane"/>
    <property type="evidence" value="ECO:0007669"/>
    <property type="project" value="UniProtKB-UniRule"/>
</dbReference>
<keyword evidence="2" id="KW-0812">Transmembrane</keyword>
<organism evidence="4 5">
    <name type="scientific">Lutibacter maritimus</name>
    <dbReference type="NCBI Taxonomy" id="593133"/>
    <lineage>
        <taxon>Bacteria</taxon>
        <taxon>Pseudomonadati</taxon>
        <taxon>Bacteroidota</taxon>
        <taxon>Flavobacteriia</taxon>
        <taxon>Flavobacteriales</taxon>
        <taxon>Flavobacteriaceae</taxon>
        <taxon>Lutibacter</taxon>
    </lineage>
</organism>
<dbReference type="RefSeq" id="WP_090229561.1">
    <property type="nucleotide sequence ID" value="NZ_FOZP01000009.1"/>
</dbReference>
<gene>
    <name evidence="4" type="ORF">SAMN04488006_3067</name>
</gene>
<feature type="domain" description="OmpA-like" evidence="3">
    <location>
        <begin position="174"/>
        <end position="292"/>
    </location>
</feature>
<dbReference type="InterPro" id="IPR006665">
    <property type="entry name" value="OmpA-like"/>
</dbReference>
<evidence type="ECO:0000259" key="3">
    <source>
        <dbReference type="PROSITE" id="PS51123"/>
    </source>
</evidence>
<name>A0A1I6SJ81_9FLAO</name>
<dbReference type="InterPro" id="IPR050330">
    <property type="entry name" value="Bact_OuterMem_StrucFunc"/>
</dbReference>
<sequence length="292" mass="33821">MLNFSKAILTFVIWSSIALTFHYFVSNKIFHNCFPENENALLISTKIEPLKMVVTSTNNDTIFAFNQKITIIKNTDSVFVSSENYNFTDSINNYLLNNYDKNILISGFYSTTENLKNLGIKRAEFVKNIFNASTINPHRIETAQIENFEIFKKNKTAINAIKFELKNRNQQEIDSLEAAISNKILHINFTDDYKIIDSLQLNEYIPYLRRYFEKYNESEIIITGHTDNDGFYQNNVIKGLNWANATRDYLIKKGLNSTKIKATSKGESEPIANKYTEEGKAKNRRIEIKIIK</sequence>
<dbReference type="CDD" id="cd07185">
    <property type="entry name" value="OmpA_C-like"/>
    <property type="match status" value="1"/>
</dbReference>
<keyword evidence="1 2" id="KW-0472">Membrane</keyword>
<dbReference type="PROSITE" id="PS51123">
    <property type="entry name" value="OMPA_2"/>
    <property type="match status" value="1"/>
</dbReference>
<evidence type="ECO:0000313" key="5">
    <source>
        <dbReference type="Proteomes" id="UP000199312"/>
    </source>
</evidence>
<dbReference type="OrthoDB" id="9763897at2"/>
<feature type="transmembrane region" description="Helical" evidence="2">
    <location>
        <begin position="7"/>
        <end position="25"/>
    </location>
</feature>
<evidence type="ECO:0000256" key="2">
    <source>
        <dbReference type="SAM" id="Phobius"/>
    </source>
</evidence>
<dbReference type="AlphaFoldDB" id="A0A1I6SJ81"/>
<evidence type="ECO:0000256" key="1">
    <source>
        <dbReference type="PROSITE-ProRule" id="PRU00473"/>
    </source>
</evidence>
<dbReference type="InterPro" id="IPR036737">
    <property type="entry name" value="OmpA-like_sf"/>
</dbReference>
<proteinExistence type="predicted"/>
<protein>
    <submittedName>
        <fullName evidence="4">OmpA family protein</fullName>
    </submittedName>
</protein>
<dbReference type="Proteomes" id="UP000199312">
    <property type="component" value="Unassembled WGS sequence"/>
</dbReference>
<dbReference type="STRING" id="593133.SAMN04488006_3067"/>
<accession>A0A1I6SJ81</accession>
<dbReference type="PANTHER" id="PTHR30329:SF21">
    <property type="entry name" value="LIPOPROTEIN YIAD-RELATED"/>
    <property type="match status" value="1"/>
</dbReference>
<reference evidence="5" key="1">
    <citation type="submission" date="2016-10" db="EMBL/GenBank/DDBJ databases">
        <authorList>
            <person name="Varghese N."/>
            <person name="Submissions S."/>
        </authorList>
    </citation>
    <scope>NUCLEOTIDE SEQUENCE [LARGE SCALE GENOMIC DNA]</scope>
    <source>
        <strain evidence="5">DSM 24450</strain>
    </source>
</reference>
<dbReference type="EMBL" id="FOZP01000009">
    <property type="protein sequence ID" value="SFS76818.1"/>
    <property type="molecule type" value="Genomic_DNA"/>
</dbReference>
<dbReference type="PANTHER" id="PTHR30329">
    <property type="entry name" value="STATOR ELEMENT OF FLAGELLAR MOTOR COMPLEX"/>
    <property type="match status" value="1"/>
</dbReference>
<keyword evidence="5" id="KW-1185">Reference proteome</keyword>